<dbReference type="InterPro" id="IPR036760">
    <property type="entry name" value="SspB-like_sf"/>
</dbReference>
<reference evidence="1 2" key="1">
    <citation type="submission" date="2015-02" db="EMBL/GenBank/DDBJ databases">
        <title>Genome Sequencing of Rickettsiales.</title>
        <authorList>
            <person name="Daugherty S.C."/>
            <person name="Su Q."/>
            <person name="Abolude K."/>
            <person name="Beier-Sexton M."/>
            <person name="Carlyon J.A."/>
            <person name="Carter R."/>
            <person name="Day N.P."/>
            <person name="Dumler S.J."/>
            <person name="Dyachenko V."/>
            <person name="Godinez A."/>
            <person name="Kurtti T.J."/>
            <person name="Lichay M."/>
            <person name="Mullins K.E."/>
            <person name="Ott S."/>
            <person name="Pappas-Brown V."/>
            <person name="Paris D.H."/>
            <person name="Patel P."/>
            <person name="Richards A.L."/>
            <person name="Sadzewicz L."/>
            <person name="Sears K."/>
            <person name="Seidman D."/>
            <person name="Sengamalay N."/>
            <person name="Stenos J."/>
            <person name="Tallon L.J."/>
            <person name="Vincent G."/>
            <person name="Fraser C.M."/>
            <person name="Munderloh U."/>
            <person name="Dunning-Hotopp J.C."/>
        </authorList>
    </citation>
    <scope>NUCLEOTIDE SEQUENCE [LARGE SCALE GENOMIC DNA]</scope>
    <source>
        <strain evidence="1 2">RAC413</strain>
    </source>
</reference>
<dbReference type="Proteomes" id="UP000033562">
    <property type="component" value="Unassembled WGS sequence"/>
</dbReference>
<dbReference type="InterPro" id="IPR007481">
    <property type="entry name" value="SspB"/>
</dbReference>
<evidence type="ECO:0000313" key="1">
    <source>
        <dbReference type="EMBL" id="KJV68739.1"/>
    </source>
</evidence>
<name>A0A0F3NPB0_9RICK</name>
<proteinExistence type="predicted"/>
<dbReference type="EMBL" id="LANX01000001">
    <property type="protein sequence ID" value="KJV68739.1"/>
    <property type="molecule type" value="Genomic_DNA"/>
</dbReference>
<dbReference type="Gene3D" id="2.30.30.220">
    <property type="entry name" value="SspB-like"/>
    <property type="match status" value="1"/>
</dbReference>
<sequence length="160" mass="18766">MNEIINYRLLIYNSMCNVIKEVFSTFAYKEPYKQVHVAVTLLTQYKGVVLPEYIKESYPENVTIIIQHQFRNLQVTSNDFSVILSFKGKEENVIVPFKSITKYVDLLANFSLDLSQYEDIHSQINEENKKNTNNTDNNKYPTISHTLQNNIIFIDSFRKN</sequence>
<comment type="caution">
    <text evidence="1">The sequence shown here is derived from an EMBL/GenBank/DDBJ whole genome shotgun (WGS) entry which is preliminary data.</text>
</comment>
<dbReference type="RefSeq" id="WP_045808603.1">
    <property type="nucleotide sequence ID" value="NZ_LANX01000001.1"/>
</dbReference>
<dbReference type="SUPFAM" id="SSF101738">
    <property type="entry name" value="SspB-like"/>
    <property type="match status" value="1"/>
</dbReference>
<evidence type="ECO:0000313" key="2">
    <source>
        <dbReference type="Proteomes" id="UP000033562"/>
    </source>
</evidence>
<gene>
    <name evidence="1" type="ORF">NLO413_0100</name>
</gene>
<protein>
    <submittedName>
        <fullName evidence="1">Stringent starvation B family protein</fullName>
    </submittedName>
</protein>
<keyword evidence="2" id="KW-1185">Reference proteome</keyword>
<accession>A0A0F3NPB0</accession>
<dbReference type="OrthoDB" id="9800412at2"/>
<organism evidence="1 2">
    <name type="scientific">Candidatus Neoehrlichia procyonis str. RAC413</name>
    <dbReference type="NCBI Taxonomy" id="1359163"/>
    <lineage>
        <taxon>Bacteria</taxon>
        <taxon>Pseudomonadati</taxon>
        <taxon>Pseudomonadota</taxon>
        <taxon>Alphaproteobacteria</taxon>
        <taxon>Rickettsiales</taxon>
        <taxon>Anaplasmataceae</taxon>
        <taxon>Candidatus Neoehrlichia</taxon>
    </lineage>
</organism>
<dbReference type="AlphaFoldDB" id="A0A0F3NPB0"/>
<dbReference type="Pfam" id="PF04386">
    <property type="entry name" value="SspB"/>
    <property type="match status" value="1"/>
</dbReference>
<dbReference type="PATRIC" id="fig|1359163.3.peg.98"/>
<dbReference type="STRING" id="1359163.NLO413_0100"/>